<evidence type="ECO:0000256" key="3">
    <source>
        <dbReference type="ARBA" id="ARBA00023118"/>
    </source>
</evidence>
<dbReference type="Pfam" id="PF01881">
    <property type="entry name" value="Cas_Cas6_C"/>
    <property type="match status" value="1"/>
</dbReference>
<evidence type="ECO:0000313" key="8">
    <source>
        <dbReference type="EMBL" id="EYE89391.1"/>
    </source>
</evidence>
<dbReference type="PANTHER" id="PTHR36984">
    <property type="entry name" value="CRISPR-ASSOCIATED ENDORIBONUCLEASE CAS6 1"/>
    <property type="match status" value="1"/>
</dbReference>
<dbReference type="OrthoDB" id="9797488at2"/>
<evidence type="ECO:0000256" key="2">
    <source>
        <dbReference type="ARBA" id="ARBA00022884"/>
    </source>
</evidence>
<dbReference type="GO" id="GO:0003723">
    <property type="term" value="F:RNA binding"/>
    <property type="evidence" value="ECO:0007669"/>
    <property type="project" value="UniProtKB-KW"/>
</dbReference>
<dbReference type="GO" id="GO:0051607">
    <property type="term" value="P:defense response to virus"/>
    <property type="evidence" value="ECO:0007669"/>
    <property type="project" value="UniProtKB-KW"/>
</dbReference>
<accession>A0A017RXS4</accession>
<dbReference type="PANTHER" id="PTHR36984:SF1">
    <property type="entry name" value="CRISPR-ASSOCIATED ENDORIBONUCLEASE CAS6 1"/>
    <property type="match status" value="1"/>
</dbReference>
<dbReference type="InterPro" id="IPR045747">
    <property type="entry name" value="CRISPR-assoc_prot_Cas6_N_sf"/>
</dbReference>
<feature type="site" description="Transition state stabilizer" evidence="5">
    <location>
        <position position="55"/>
    </location>
</feature>
<name>A0A017RXS4_9CLOT</name>
<sequence length="250" mass="29001">MRLRITIKPIKNKAMNINYNYYLSSLCYSFLNKGNKNFAKMLHEEGFEASGKKFKLFTFSQLFCERYKIDGTYVTFLDCVNWYVSSPINEFILYFAQALLNEEKINIGGVEFLVENVEVLEQIKLKERTIFKSLSPIVVNSGEIINGEFKQIFLSIDNEKFKENLKNNLIKKYFALYKSLPKNLNLDINMLDKDKYKRGKRINIKNSFIKGYMATFEVSGSEELILMGYDAGYGSKNSMGCGMVEIINTY</sequence>
<dbReference type="CDD" id="cd21140">
    <property type="entry name" value="Cas6_I-like"/>
    <property type="match status" value="1"/>
</dbReference>
<dbReference type="Pfam" id="PF21350">
    <property type="entry name" value="Cas6_I-A"/>
    <property type="match status" value="1"/>
</dbReference>
<dbReference type="GO" id="GO:0016788">
    <property type="term" value="F:hydrolase activity, acting on ester bonds"/>
    <property type="evidence" value="ECO:0007669"/>
    <property type="project" value="InterPro"/>
</dbReference>
<comment type="caution">
    <text evidence="8">The sequence shown here is derived from an EMBL/GenBank/DDBJ whole genome shotgun (WGS) entry which is preliminary data.</text>
</comment>
<dbReference type="EMBL" id="AZQP01000005">
    <property type="protein sequence ID" value="EYE89391.1"/>
    <property type="molecule type" value="Genomic_DNA"/>
</dbReference>
<dbReference type="STRING" id="1403537.Q428_02905"/>
<feature type="domain" description="CRISPR associated protein Cas6 C-terminal" evidence="7">
    <location>
        <begin position="126"/>
        <end position="246"/>
    </location>
</feature>
<comment type="function">
    <text evidence="4">CRISPR (clustered regularly interspaced short palindromic repeat), is an adaptive immune system that provides protection against mobile genetic elements (viruses, transposable elements and conjugative plasmids). CRISPR clusters contain sequences complementary to antecedent mobile elements and target invading nucleic acids. CRISPR clusters are transcribed and processed into CRISPR RNA (crRNA).</text>
</comment>
<organism evidence="8 9">
    <name type="scientific">Fervidicella metallireducens AeB</name>
    <dbReference type="NCBI Taxonomy" id="1403537"/>
    <lineage>
        <taxon>Bacteria</taxon>
        <taxon>Bacillati</taxon>
        <taxon>Bacillota</taxon>
        <taxon>Clostridia</taxon>
        <taxon>Eubacteriales</taxon>
        <taxon>Clostridiaceae</taxon>
        <taxon>Fervidicella</taxon>
    </lineage>
</organism>
<evidence type="ECO:0000313" key="9">
    <source>
        <dbReference type="Proteomes" id="UP000019681"/>
    </source>
</evidence>
<feature type="active site" description="Proton donor" evidence="6">
    <location>
        <position position="43"/>
    </location>
</feature>
<keyword evidence="9" id="KW-1185">Reference proteome</keyword>
<evidence type="ECO:0000256" key="5">
    <source>
        <dbReference type="PIRSR" id="PIRSR005054-1"/>
    </source>
</evidence>
<dbReference type="Gene3D" id="3.30.70.1890">
    <property type="match status" value="1"/>
</dbReference>
<keyword evidence="2" id="KW-0694">RNA-binding</keyword>
<evidence type="ECO:0000256" key="4">
    <source>
        <dbReference type="PIRNR" id="PIRNR005054"/>
    </source>
</evidence>
<gene>
    <name evidence="8" type="ORF">Q428_02905</name>
</gene>
<dbReference type="Gene3D" id="3.30.70.1900">
    <property type="match status" value="1"/>
</dbReference>
<reference evidence="8 9" key="1">
    <citation type="journal article" date="2014" name="Genome Announc.">
        <title>Draft Genome Sequence of Fervidicella metallireducens Strain AeBT, an Iron-Reducing Thermoanaerobe from the Great Artesian Basin.</title>
        <authorList>
            <person name="Patel B.K."/>
        </authorList>
    </citation>
    <scope>NUCLEOTIDE SEQUENCE [LARGE SCALE GENOMIC DNA]</scope>
    <source>
        <strain evidence="8 9">AeB</strain>
    </source>
</reference>
<dbReference type="AlphaFoldDB" id="A0A017RXS4"/>
<dbReference type="Proteomes" id="UP000019681">
    <property type="component" value="Unassembled WGS sequence"/>
</dbReference>
<dbReference type="PIRSF" id="PIRSF005054">
    <property type="entry name" value="PF1131"/>
    <property type="match status" value="1"/>
</dbReference>
<dbReference type="InterPro" id="IPR010156">
    <property type="entry name" value="CRISPR-assoc_prot_Cas6"/>
</dbReference>
<evidence type="ECO:0000256" key="1">
    <source>
        <dbReference type="ARBA" id="ARBA00005937"/>
    </source>
</evidence>
<evidence type="ECO:0000259" key="7">
    <source>
        <dbReference type="Pfam" id="PF01881"/>
    </source>
</evidence>
<evidence type="ECO:0000256" key="6">
    <source>
        <dbReference type="PIRSR" id="PIRSR005054-50"/>
    </source>
</evidence>
<protein>
    <recommendedName>
        <fullName evidence="4">CRISPR-associated endoribonuclease</fullName>
    </recommendedName>
</protein>
<dbReference type="InterPro" id="IPR049435">
    <property type="entry name" value="Cas_Cas6_C"/>
</dbReference>
<dbReference type="RefSeq" id="WP_035377969.1">
    <property type="nucleotide sequence ID" value="NZ_AZQP01000005.1"/>
</dbReference>
<dbReference type="NCBIfam" id="TIGR01877">
    <property type="entry name" value="cas_cas6"/>
    <property type="match status" value="1"/>
</dbReference>
<comment type="similarity">
    <text evidence="1 4">Belongs to the CRISPR-associated protein Cas6/Cse3/CasE family.</text>
</comment>
<keyword evidence="3" id="KW-0051">Antiviral defense</keyword>
<proteinExistence type="inferred from homology"/>
<feature type="active site" description="Proton acceptor" evidence="6">
    <location>
        <position position="28"/>
    </location>
</feature>